<organism evidence="4 5">
    <name type="scientific">Mucilaginibacter paludis DSM 18603</name>
    <dbReference type="NCBI Taxonomy" id="714943"/>
    <lineage>
        <taxon>Bacteria</taxon>
        <taxon>Pseudomonadati</taxon>
        <taxon>Bacteroidota</taxon>
        <taxon>Sphingobacteriia</taxon>
        <taxon>Sphingobacteriales</taxon>
        <taxon>Sphingobacteriaceae</taxon>
        <taxon>Mucilaginibacter</taxon>
    </lineage>
</organism>
<evidence type="ECO:0000313" key="4">
    <source>
        <dbReference type="EMBL" id="EHQ28664.1"/>
    </source>
</evidence>
<dbReference type="AlphaFoldDB" id="H1Y745"/>
<dbReference type="PANTHER" id="PTHR30273:SF2">
    <property type="entry name" value="PROTEIN FECR"/>
    <property type="match status" value="1"/>
</dbReference>
<feature type="domain" description="FecR protein" evidence="2">
    <location>
        <begin position="167"/>
        <end position="262"/>
    </location>
</feature>
<evidence type="ECO:0000256" key="1">
    <source>
        <dbReference type="SAM" id="Phobius"/>
    </source>
</evidence>
<sequence length="374" mass="41337">MKEDKATALLKKYERGALTPEEKGLLETWYLRQAANSSHQLSAEKLDESFEYLKGRLPVKPAGIRPLWPRLVAAASILVVLSLGTYFLLHKNDDSRKANLAQPKSILPGGSKAILTLANGKQIILTQAKNGRLLTEANTEINKTADGSVLYKAIKTGHHDIRAEYNTLSTPRSGQYHLTLADGTGVWLNAASSIKYPVAFTGAYREVEISGEAYFEVAHNPARPFRVKSNAQVVEVLGTHFNINAYSDEMAVKTTLLEGSVKVTPNNNGTSKLLKPGQQAALSGSALSVESANVEEATAWKNGYFRFNNEKIRNIMRQLSRWYDIDVQYDGDVTDEGFYGTISRYKNIGEVLEMIQQTKGVHFTIEGRRITVTG</sequence>
<dbReference type="Proteomes" id="UP000002774">
    <property type="component" value="Chromosome"/>
</dbReference>
<dbReference type="PANTHER" id="PTHR30273">
    <property type="entry name" value="PERIPLASMIC SIGNAL SENSOR AND SIGMA FACTOR ACTIVATOR FECR-RELATED"/>
    <property type="match status" value="1"/>
</dbReference>
<keyword evidence="1" id="KW-0812">Transmembrane</keyword>
<accession>H1Y745</accession>
<dbReference type="STRING" id="714943.Mucpa_4575"/>
<feature type="domain" description="Protein FecR C-terminal" evidence="3">
    <location>
        <begin position="304"/>
        <end position="372"/>
    </location>
</feature>
<dbReference type="HOGENOM" id="CLU_050192_1_0_10"/>
<dbReference type="InterPro" id="IPR012373">
    <property type="entry name" value="Ferrdict_sens_TM"/>
</dbReference>
<dbReference type="Pfam" id="PF04773">
    <property type="entry name" value="FecR"/>
    <property type="match status" value="1"/>
</dbReference>
<dbReference type="OrthoDB" id="1099963at2"/>
<gene>
    <name evidence="4" type="ORF">Mucpa_4575</name>
</gene>
<dbReference type="InterPro" id="IPR032508">
    <property type="entry name" value="FecR_C"/>
</dbReference>
<reference evidence="4" key="1">
    <citation type="submission" date="2011-09" db="EMBL/GenBank/DDBJ databases">
        <title>The permanent draft genome of Mucilaginibacter paludis DSM 18603.</title>
        <authorList>
            <consortium name="US DOE Joint Genome Institute (JGI-PGF)"/>
            <person name="Lucas S."/>
            <person name="Han J."/>
            <person name="Lapidus A."/>
            <person name="Bruce D."/>
            <person name="Goodwin L."/>
            <person name="Pitluck S."/>
            <person name="Peters L."/>
            <person name="Kyrpides N."/>
            <person name="Mavromatis K."/>
            <person name="Ivanova N."/>
            <person name="Mikhailova N."/>
            <person name="Held B."/>
            <person name="Detter J.C."/>
            <person name="Tapia R."/>
            <person name="Han C."/>
            <person name="Land M."/>
            <person name="Hauser L."/>
            <person name="Markowitz V."/>
            <person name="Cheng J.-F."/>
            <person name="Hugenholtz P."/>
            <person name="Woyke T."/>
            <person name="Wu D."/>
            <person name="Tindall B."/>
            <person name="Brambilla E."/>
            <person name="Klenk H.-P."/>
            <person name="Eisen J.A."/>
        </authorList>
    </citation>
    <scope>NUCLEOTIDE SEQUENCE [LARGE SCALE GENOMIC DNA]</scope>
    <source>
        <strain evidence="4">DSM 18603</strain>
    </source>
</reference>
<dbReference type="RefSeq" id="WP_008509541.1">
    <property type="nucleotide sequence ID" value="NZ_CM001403.1"/>
</dbReference>
<evidence type="ECO:0000259" key="2">
    <source>
        <dbReference type="Pfam" id="PF04773"/>
    </source>
</evidence>
<keyword evidence="5" id="KW-1185">Reference proteome</keyword>
<dbReference type="Gene3D" id="3.55.50.30">
    <property type="match status" value="1"/>
</dbReference>
<dbReference type="EMBL" id="CM001403">
    <property type="protein sequence ID" value="EHQ28664.1"/>
    <property type="molecule type" value="Genomic_DNA"/>
</dbReference>
<dbReference type="InterPro" id="IPR006860">
    <property type="entry name" value="FecR"/>
</dbReference>
<feature type="transmembrane region" description="Helical" evidence="1">
    <location>
        <begin position="67"/>
        <end position="89"/>
    </location>
</feature>
<keyword evidence="1" id="KW-0472">Membrane</keyword>
<dbReference type="FunFam" id="2.60.120.1440:FF:000001">
    <property type="entry name" value="Putative anti-sigma factor"/>
    <property type="match status" value="1"/>
</dbReference>
<evidence type="ECO:0000313" key="5">
    <source>
        <dbReference type="Proteomes" id="UP000002774"/>
    </source>
</evidence>
<dbReference type="Pfam" id="PF16344">
    <property type="entry name" value="FecR_C"/>
    <property type="match status" value="1"/>
</dbReference>
<name>H1Y745_9SPHI</name>
<dbReference type="GO" id="GO:0016989">
    <property type="term" value="F:sigma factor antagonist activity"/>
    <property type="evidence" value="ECO:0007669"/>
    <property type="project" value="TreeGrafter"/>
</dbReference>
<protein>
    <submittedName>
        <fullName evidence="4">Anti-FecI sigma factor, FecR</fullName>
    </submittedName>
</protein>
<dbReference type="PIRSF" id="PIRSF018266">
    <property type="entry name" value="FecR"/>
    <property type="match status" value="1"/>
</dbReference>
<dbReference type="eggNOG" id="COG3712">
    <property type="taxonomic scope" value="Bacteria"/>
</dbReference>
<proteinExistence type="predicted"/>
<keyword evidence="1" id="KW-1133">Transmembrane helix</keyword>
<evidence type="ECO:0000259" key="3">
    <source>
        <dbReference type="Pfam" id="PF16344"/>
    </source>
</evidence>
<dbReference type="Gene3D" id="2.60.120.1440">
    <property type="match status" value="1"/>
</dbReference>